<protein>
    <submittedName>
        <fullName evidence="2">Uncharacterized protein</fullName>
    </submittedName>
</protein>
<sequence>MEANIGRQHADGVREAARRAHAPRQAARRGRQAAGAGEVTRSGRGCGSAADGQIRPGKVDGRMEGRRMSGTRSSAGTPHRSVSSRALLETAKWSTGSLLSPSHPPTGLQSRLLAWQNMPVRSPGETTMQPSARATKGSSAKLSSNRRALEMP</sequence>
<evidence type="ECO:0000313" key="3">
    <source>
        <dbReference type="Proteomes" id="UP000823388"/>
    </source>
</evidence>
<organism evidence="2 3">
    <name type="scientific">Panicum virgatum</name>
    <name type="common">Blackwell switchgrass</name>
    <dbReference type="NCBI Taxonomy" id="38727"/>
    <lineage>
        <taxon>Eukaryota</taxon>
        <taxon>Viridiplantae</taxon>
        <taxon>Streptophyta</taxon>
        <taxon>Embryophyta</taxon>
        <taxon>Tracheophyta</taxon>
        <taxon>Spermatophyta</taxon>
        <taxon>Magnoliopsida</taxon>
        <taxon>Liliopsida</taxon>
        <taxon>Poales</taxon>
        <taxon>Poaceae</taxon>
        <taxon>PACMAD clade</taxon>
        <taxon>Panicoideae</taxon>
        <taxon>Panicodae</taxon>
        <taxon>Paniceae</taxon>
        <taxon>Panicinae</taxon>
        <taxon>Panicum</taxon>
        <taxon>Panicum sect. Hiantes</taxon>
    </lineage>
</organism>
<comment type="caution">
    <text evidence="2">The sequence shown here is derived from an EMBL/GenBank/DDBJ whole genome shotgun (WGS) entry which is preliminary data.</text>
</comment>
<dbReference type="AlphaFoldDB" id="A0A8T0N1R8"/>
<proteinExistence type="predicted"/>
<feature type="compositionally biased region" description="Basic and acidic residues" evidence="1">
    <location>
        <begin position="8"/>
        <end position="18"/>
    </location>
</feature>
<feature type="compositionally biased region" description="Basic and acidic residues" evidence="1">
    <location>
        <begin position="57"/>
        <end position="67"/>
    </location>
</feature>
<feature type="compositionally biased region" description="Polar residues" evidence="1">
    <location>
        <begin position="70"/>
        <end position="84"/>
    </location>
</feature>
<evidence type="ECO:0000313" key="2">
    <source>
        <dbReference type="EMBL" id="KAG2542282.1"/>
    </source>
</evidence>
<keyword evidence="3" id="KW-1185">Reference proteome</keyword>
<name>A0A8T0N1R8_PANVG</name>
<accession>A0A8T0N1R8</accession>
<dbReference type="Proteomes" id="UP000823388">
    <property type="component" value="Chromosome 9N"/>
</dbReference>
<dbReference type="EMBL" id="CM029054">
    <property type="protein sequence ID" value="KAG2542282.1"/>
    <property type="molecule type" value="Genomic_DNA"/>
</dbReference>
<feature type="region of interest" description="Disordered" evidence="1">
    <location>
        <begin position="1"/>
        <end position="86"/>
    </location>
</feature>
<feature type="region of interest" description="Disordered" evidence="1">
    <location>
        <begin position="119"/>
        <end position="152"/>
    </location>
</feature>
<feature type="compositionally biased region" description="Basic residues" evidence="1">
    <location>
        <begin position="19"/>
        <end position="31"/>
    </location>
</feature>
<gene>
    <name evidence="2" type="ORF">PVAP13_9NG844478</name>
</gene>
<reference evidence="2" key="1">
    <citation type="submission" date="2020-05" db="EMBL/GenBank/DDBJ databases">
        <title>WGS assembly of Panicum virgatum.</title>
        <authorList>
            <person name="Lovell J.T."/>
            <person name="Jenkins J."/>
            <person name="Shu S."/>
            <person name="Juenger T.E."/>
            <person name="Schmutz J."/>
        </authorList>
    </citation>
    <scope>NUCLEOTIDE SEQUENCE</scope>
    <source>
        <strain evidence="2">AP13</strain>
    </source>
</reference>
<evidence type="ECO:0000256" key="1">
    <source>
        <dbReference type="SAM" id="MobiDB-lite"/>
    </source>
</evidence>
<feature type="compositionally biased region" description="Polar residues" evidence="1">
    <location>
        <begin position="124"/>
        <end position="146"/>
    </location>
</feature>